<dbReference type="RefSeq" id="WP_046216875.1">
    <property type="nucleotide sequence ID" value="NZ_CP011974.1"/>
</dbReference>
<keyword evidence="2" id="KW-1185">Reference proteome</keyword>
<dbReference type="OrthoDB" id="2912943at2"/>
<protein>
    <recommendedName>
        <fullName evidence="3">Phage capsid protein</fullName>
    </recommendedName>
</protein>
<reference evidence="1 2" key="1">
    <citation type="journal article" date="2015" name="PLoS ONE">
        <title>Genome Sequence of Bacillus endophyticus and Analysis of Its Companion Mechanism in the Ketogulonigenium vulgare-Bacillus Strain Consortium.</title>
        <authorList>
            <person name="Jia N."/>
            <person name="Du J."/>
            <person name="Ding M.Z."/>
            <person name="Gao F."/>
            <person name="Yuan Y.J."/>
        </authorList>
    </citation>
    <scope>NUCLEOTIDE SEQUENCE [LARGE SCALE GENOMIC DNA]</scope>
    <source>
        <strain evidence="1 2">Hbe603</strain>
    </source>
</reference>
<accession>A0A0H4KE55</accession>
<dbReference type="EMBL" id="CP011974">
    <property type="protein sequence ID" value="AKO91915.1"/>
    <property type="molecule type" value="Genomic_DNA"/>
</dbReference>
<dbReference type="PATRIC" id="fig|135735.6.peg.1465"/>
<dbReference type="AlphaFoldDB" id="A0A0H4KE55"/>
<sequence length="338" mass="37342">MTLSTDKLRGLFSRVIDDKMEEKDSQHIREFATRVFGTGEFNPDPSLLHQFNNLVVQKADEIAKPIVTNMIGIFASTKNARRDQVIKYEIPTKNKAKVRWSANGSGVDLVRVEGKKFDVAVPKTFTTGFYYEPFGMVEDAEASIRTLTQDIANAKVRLYLDAIAQLTATATASGEIPTANILSGDNLALADYNKLASTLGRYGGRPLFVADTLLIDHFAMQQATDATYKNLLTDNIREELLTSLNPSTIGRSDAFNLVNPFTDERNSKVELPVNKGYMFAGGGTQKPFVLTEFGGLRQMTEQDIEDERIKIKLAQDADIQLIYGQAIGVVTENTSVAL</sequence>
<evidence type="ECO:0000313" key="1">
    <source>
        <dbReference type="EMBL" id="AKO91915.1"/>
    </source>
</evidence>
<evidence type="ECO:0008006" key="3">
    <source>
        <dbReference type="Google" id="ProtNLM"/>
    </source>
</evidence>
<gene>
    <name evidence="1" type="ORF">BEH_07250</name>
</gene>
<organism evidence="1 2">
    <name type="scientific">Priestia filamentosa</name>
    <dbReference type="NCBI Taxonomy" id="1402861"/>
    <lineage>
        <taxon>Bacteria</taxon>
        <taxon>Bacillati</taxon>
        <taxon>Bacillota</taxon>
        <taxon>Bacilli</taxon>
        <taxon>Bacillales</taxon>
        <taxon>Bacillaceae</taxon>
        <taxon>Priestia</taxon>
    </lineage>
</organism>
<dbReference type="Proteomes" id="UP000036202">
    <property type="component" value="Chromosome"/>
</dbReference>
<reference evidence="2" key="2">
    <citation type="submission" date="2015-06" db="EMBL/GenBank/DDBJ databases">
        <title>Genome Sequence of Bacillus endophyticus and Analysis of its Companion Mechanism in the Ketogulonigenium vulgare-Bacillus strain Consortium.</title>
        <authorList>
            <person name="Jia N."/>
            <person name="Du J."/>
            <person name="Ding M.-Z."/>
            <person name="Gao F."/>
            <person name="Yuan Y.-J."/>
        </authorList>
    </citation>
    <scope>NUCLEOTIDE SEQUENCE [LARGE SCALE GENOMIC DNA]</scope>
    <source>
        <strain evidence="2">Hbe603</strain>
    </source>
</reference>
<name>A0A0H4KE55_9BACI</name>
<evidence type="ECO:0000313" key="2">
    <source>
        <dbReference type="Proteomes" id="UP000036202"/>
    </source>
</evidence>
<dbReference type="KEGG" id="beo:BEH_07250"/>
<proteinExistence type="predicted"/>